<evidence type="ECO:0000256" key="7">
    <source>
        <dbReference type="SAM" id="Phobius"/>
    </source>
</evidence>
<keyword evidence="4 7" id="KW-0812">Transmembrane</keyword>
<dbReference type="Pfam" id="PF04226">
    <property type="entry name" value="Transgly_assoc"/>
    <property type="match status" value="1"/>
</dbReference>
<proteinExistence type="inferred from homology"/>
<feature type="transmembrane region" description="Helical" evidence="7">
    <location>
        <begin position="12"/>
        <end position="32"/>
    </location>
</feature>
<dbReference type="PANTHER" id="PTHR33884">
    <property type="entry name" value="UPF0410 PROTEIN YMGE"/>
    <property type="match status" value="1"/>
</dbReference>
<dbReference type="GO" id="GO:0005886">
    <property type="term" value="C:plasma membrane"/>
    <property type="evidence" value="ECO:0007669"/>
    <property type="project" value="UniProtKB-SubCell"/>
</dbReference>
<keyword evidence="5 7" id="KW-1133">Transmembrane helix</keyword>
<protein>
    <submittedName>
        <fullName evidence="8">Putative membrane protein YeaQ/YmgE (Transglycosylase-associated protein family)</fullName>
    </submittedName>
</protein>
<dbReference type="EMBL" id="JACIJC010000001">
    <property type="protein sequence ID" value="MBB5684535.1"/>
    <property type="molecule type" value="Genomic_DNA"/>
</dbReference>
<dbReference type="AlphaFoldDB" id="A0A7W9AF56"/>
<evidence type="ECO:0000256" key="3">
    <source>
        <dbReference type="ARBA" id="ARBA00022475"/>
    </source>
</evidence>
<keyword evidence="6 7" id="KW-0472">Membrane</keyword>
<dbReference type="Proteomes" id="UP000549617">
    <property type="component" value="Unassembled WGS sequence"/>
</dbReference>
<evidence type="ECO:0000256" key="5">
    <source>
        <dbReference type="ARBA" id="ARBA00022989"/>
    </source>
</evidence>
<dbReference type="InterPro" id="IPR007341">
    <property type="entry name" value="Transgly_assoc"/>
</dbReference>
<dbReference type="PANTHER" id="PTHR33884:SF7">
    <property type="entry name" value="BSL8023 PROTEIN"/>
    <property type="match status" value="1"/>
</dbReference>
<organism evidence="8 9">
    <name type="scientific">Sphingobium boeckii</name>
    <dbReference type="NCBI Taxonomy" id="1082345"/>
    <lineage>
        <taxon>Bacteria</taxon>
        <taxon>Pseudomonadati</taxon>
        <taxon>Pseudomonadota</taxon>
        <taxon>Alphaproteobacteria</taxon>
        <taxon>Sphingomonadales</taxon>
        <taxon>Sphingomonadaceae</taxon>
        <taxon>Sphingobium</taxon>
    </lineage>
</organism>
<reference evidence="8 9" key="1">
    <citation type="submission" date="2020-08" db="EMBL/GenBank/DDBJ databases">
        <title>Genomic Encyclopedia of Type Strains, Phase IV (KMG-IV): sequencing the most valuable type-strain genomes for metagenomic binning, comparative biology and taxonomic classification.</title>
        <authorList>
            <person name="Goeker M."/>
        </authorList>
    </citation>
    <scope>NUCLEOTIDE SEQUENCE [LARGE SCALE GENOMIC DNA]</scope>
    <source>
        <strain evidence="8 9">DSM 25079</strain>
    </source>
</reference>
<evidence type="ECO:0000256" key="2">
    <source>
        <dbReference type="ARBA" id="ARBA00011006"/>
    </source>
</evidence>
<evidence type="ECO:0000256" key="4">
    <source>
        <dbReference type="ARBA" id="ARBA00022692"/>
    </source>
</evidence>
<evidence type="ECO:0000313" key="8">
    <source>
        <dbReference type="EMBL" id="MBB5684535.1"/>
    </source>
</evidence>
<evidence type="ECO:0000313" key="9">
    <source>
        <dbReference type="Proteomes" id="UP000549617"/>
    </source>
</evidence>
<accession>A0A7W9AF56</accession>
<comment type="similarity">
    <text evidence="2">Belongs to the UPF0410 family.</text>
</comment>
<name>A0A7W9AF56_9SPHN</name>
<gene>
    <name evidence="8" type="ORF">FHS49_000526</name>
</gene>
<keyword evidence="3" id="KW-1003">Cell membrane</keyword>
<feature type="transmembrane region" description="Helical" evidence="7">
    <location>
        <begin position="74"/>
        <end position="94"/>
    </location>
</feature>
<feature type="transmembrane region" description="Helical" evidence="7">
    <location>
        <begin position="44"/>
        <end position="68"/>
    </location>
</feature>
<sequence>MMLLPVSNLREAWGMDGVFWWIIIGLVAGSLGKLIMPGKDPGGCLITVLIGIAGALLAGYIGQIIGYYEPQERAGWIAATLGAVALLVIYRIILKVNGKG</sequence>
<evidence type="ECO:0000256" key="1">
    <source>
        <dbReference type="ARBA" id="ARBA00004651"/>
    </source>
</evidence>
<evidence type="ECO:0000256" key="6">
    <source>
        <dbReference type="ARBA" id="ARBA00023136"/>
    </source>
</evidence>
<comment type="caution">
    <text evidence="8">The sequence shown here is derived from an EMBL/GenBank/DDBJ whole genome shotgun (WGS) entry which is preliminary data.</text>
</comment>
<comment type="subcellular location">
    <subcellularLocation>
        <location evidence="1">Cell membrane</location>
        <topology evidence="1">Multi-pass membrane protein</topology>
    </subcellularLocation>
</comment>
<keyword evidence="9" id="KW-1185">Reference proteome</keyword>